<feature type="region of interest" description="Disordered" evidence="7">
    <location>
        <begin position="331"/>
        <end position="355"/>
    </location>
</feature>
<dbReference type="OrthoDB" id="5957327at2759"/>
<comment type="caution">
    <text evidence="9">The sequence shown here is derived from an EMBL/GenBank/DDBJ whole genome shotgun (WGS) entry which is preliminary data.</text>
</comment>
<keyword evidence="4" id="KW-0067">ATP-binding</keyword>
<feature type="domain" description="RecA family profile 1" evidence="8">
    <location>
        <begin position="12"/>
        <end position="196"/>
    </location>
</feature>
<protein>
    <recommendedName>
        <fullName evidence="8">RecA family profile 1 domain-containing protein</fullName>
    </recommendedName>
</protein>
<dbReference type="GO" id="GO:0140664">
    <property type="term" value="F:ATP-dependent DNA damage sensor activity"/>
    <property type="evidence" value="ECO:0007669"/>
    <property type="project" value="InterPro"/>
</dbReference>
<dbReference type="SUPFAM" id="SSF52540">
    <property type="entry name" value="P-loop containing nucleoside triphosphate hydrolases"/>
    <property type="match status" value="1"/>
</dbReference>
<dbReference type="GO" id="GO:0000400">
    <property type="term" value="F:four-way junction DNA binding"/>
    <property type="evidence" value="ECO:0007669"/>
    <property type="project" value="TreeGrafter"/>
</dbReference>
<evidence type="ECO:0000259" key="8">
    <source>
        <dbReference type="PROSITE" id="PS50162"/>
    </source>
</evidence>
<reference evidence="9 10" key="1">
    <citation type="submission" date="2016-08" db="EMBL/GenBank/DDBJ databases">
        <title>Draft genome sequence of allopolyploid Zygosaccharomyces rouxii.</title>
        <authorList>
            <person name="Watanabe J."/>
            <person name="Uehara K."/>
            <person name="Mogi Y."/>
            <person name="Tsukioka Y."/>
        </authorList>
    </citation>
    <scope>NUCLEOTIDE SEQUENCE [LARGE SCALE GENOMIC DNA]</scope>
    <source>
        <strain evidence="9 10">NBRC 110957</strain>
    </source>
</reference>
<dbReference type="GO" id="GO:0033063">
    <property type="term" value="C:Rad51B-Rad51C-Rad51D-XRCC2 complex"/>
    <property type="evidence" value="ECO:0007669"/>
    <property type="project" value="TreeGrafter"/>
</dbReference>
<dbReference type="PANTHER" id="PTHR46239">
    <property type="entry name" value="DNA REPAIR PROTEIN RAD51 HOMOLOG 3 RAD51C"/>
    <property type="match status" value="1"/>
</dbReference>
<dbReference type="GO" id="GO:0033065">
    <property type="term" value="C:Rad51C-XRCC3 complex"/>
    <property type="evidence" value="ECO:0007669"/>
    <property type="project" value="TreeGrafter"/>
</dbReference>
<dbReference type="EMBL" id="BDGX01000030">
    <property type="protein sequence ID" value="GAV51195.1"/>
    <property type="molecule type" value="Genomic_DNA"/>
</dbReference>
<sequence>MDIGIPLSQLASQHPISTGCEPLDSSLEGGFKPGCIYEIYGPPGSCKEILLKNVLNSSSRDRIKNKKHRNLVIQTHKPILYSRLGNHNNHNNTTYTTRITKFSQLLRFLQLREDKGEEEQKQHKQDYTVLVIDGFAQLLVDHTNFSRRSTAATTATITTTPNAGSDYTTKRLNLLLSVLTRYATRHHTIVILVNHSMVIQREHSPNPNTSSNFLVTNALKKGVLTSALEWGNALSGKDAIGSRLLKFRLGLFWDWDRNSNNSNHKGSTTCKHISSRRPTIVVLQGGGSRPDGKLPEGTGTTTSTIAYELNDSDYGYYTDDDNDVFAVRSYEDQQDQQRHQQRELEVEHTTIQDSQ</sequence>
<proteinExistence type="predicted"/>
<dbReference type="Proteomes" id="UP000187013">
    <property type="component" value="Unassembled WGS sequence"/>
</dbReference>
<dbReference type="InterPro" id="IPR052093">
    <property type="entry name" value="HR_Repair_Mediator"/>
</dbReference>
<gene>
    <name evidence="9" type="ORF">ZYGR_0AD03780</name>
</gene>
<dbReference type="InterPro" id="IPR020588">
    <property type="entry name" value="RecA_ATP-bd"/>
</dbReference>
<evidence type="ECO:0000313" key="10">
    <source>
        <dbReference type="Proteomes" id="UP000187013"/>
    </source>
</evidence>
<keyword evidence="3" id="KW-0227">DNA damage</keyword>
<dbReference type="GO" id="GO:0005657">
    <property type="term" value="C:replication fork"/>
    <property type="evidence" value="ECO:0007669"/>
    <property type="project" value="TreeGrafter"/>
</dbReference>
<evidence type="ECO:0000256" key="3">
    <source>
        <dbReference type="ARBA" id="ARBA00022763"/>
    </source>
</evidence>
<dbReference type="GO" id="GO:0007131">
    <property type="term" value="P:reciprocal meiotic recombination"/>
    <property type="evidence" value="ECO:0007669"/>
    <property type="project" value="TreeGrafter"/>
</dbReference>
<dbReference type="GO" id="GO:0000707">
    <property type="term" value="P:meiotic DNA recombinase assembly"/>
    <property type="evidence" value="ECO:0007669"/>
    <property type="project" value="TreeGrafter"/>
</dbReference>
<dbReference type="GO" id="GO:0005524">
    <property type="term" value="F:ATP binding"/>
    <property type="evidence" value="ECO:0007669"/>
    <property type="project" value="UniProtKB-KW"/>
</dbReference>
<evidence type="ECO:0000256" key="6">
    <source>
        <dbReference type="ARBA" id="ARBA00023242"/>
    </source>
</evidence>
<accession>A0A1Q3A633</accession>
<dbReference type="InterPro" id="IPR027417">
    <property type="entry name" value="P-loop_NTPase"/>
</dbReference>
<evidence type="ECO:0000313" key="9">
    <source>
        <dbReference type="EMBL" id="GAV51195.1"/>
    </source>
</evidence>
<evidence type="ECO:0000256" key="5">
    <source>
        <dbReference type="ARBA" id="ARBA00023204"/>
    </source>
</evidence>
<dbReference type="eggNOG" id="ENOG502RTRR">
    <property type="taxonomic scope" value="Eukaryota"/>
</dbReference>
<evidence type="ECO:0000256" key="4">
    <source>
        <dbReference type="ARBA" id="ARBA00022840"/>
    </source>
</evidence>
<dbReference type="Gene3D" id="3.40.50.300">
    <property type="entry name" value="P-loop containing nucleotide triphosphate hydrolases"/>
    <property type="match status" value="1"/>
</dbReference>
<dbReference type="PANTHER" id="PTHR46239:SF1">
    <property type="entry name" value="DNA REPAIR PROTEIN RAD51 HOMOLOG 3"/>
    <property type="match status" value="1"/>
</dbReference>
<comment type="subcellular location">
    <subcellularLocation>
        <location evidence="1">Nucleus</location>
    </subcellularLocation>
</comment>
<keyword evidence="2" id="KW-0547">Nucleotide-binding</keyword>
<dbReference type="PROSITE" id="PS50162">
    <property type="entry name" value="RECA_2"/>
    <property type="match status" value="1"/>
</dbReference>
<keyword evidence="6" id="KW-0539">Nucleus</keyword>
<evidence type="ECO:0000256" key="2">
    <source>
        <dbReference type="ARBA" id="ARBA00022741"/>
    </source>
</evidence>
<keyword evidence="5" id="KW-0234">DNA repair</keyword>
<dbReference type="AlphaFoldDB" id="A0A1Q3A633"/>
<organism evidence="9 10">
    <name type="scientific">Zygosaccharomyces rouxii</name>
    <dbReference type="NCBI Taxonomy" id="4956"/>
    <lineage>
        <taxon>Eukaryota</taxon>
        <taxon>Fungi</taxon>
        <taxon>Dikarya</taxon>
        <taxon>Ascomycota</taxon>
        <taxon>Saccharomycotina</taxon>
        <taxon>Saccharomycetes</taxon>
        <taxon>Saccharomycetales</taxon>
        <taxon>Saccharomycetaceae</taxon>
        <taxon>Zygosaccharomyces</taxon>
    </lineage>
</organism>
<evidence type="ECO:0000256" key="7">
    <source>
        <dbReference type="SAM" id="MobiDB-lite"/>
    </source>
</evidence>
<dbReference type="GO" id="GO:0008821">
    <property type="term" value="F:crossover junction DNA endonuclease activity"/>
    <property type="evidence" value="ECO:0007669"/>
    <property type="project" value="TreeGrafter"/>
</dbReference>
<name>A0A1Q3A633_ZYGRO</name>
<evidence type="ECO:0000256" key="1">
    <source>
        <dbReference type="ARBA" id="ARBA00004123"/>
    </source>
</evidence>